<evidence type="ECO:0000313" key="2">
    <source>
        <dbReference type="Proteomes" id="UP000501199"/>
    </source>
</evidence>
<dbReference type="KEGG" id="vg:77954762"/>
<sequence>MPARQKVDRAEFARLDGEGWTLARLAEHFGVSESTAVRVRKELGLSREHFLSPERLARIEAMLDDGWSFKEIHRTEGADMETLRKHFPGRQWSKADSIAHTSAVRYFGELLEKAAYAHPQKSSRKIPVPDLRKFPCVT</sequence>
<dbReference type="RefSeq" id="YP_010678368.1">
    <property type="nucleotide sequence ID" value="NC_071034.1"/>
</dbReference>
<organism evidence="1 2">
    <name type="scientific">Arthrobacter phage DrSierra</name>
    <dbReference type="NCBI Taxonomy" id="2704034"/>
    <lineage>
        <taxon>Viruses</taxon>
        <taxon>Duplodnaviria</taxon>
        <taxon>Heunggongvirae</taxon>
        <taxon>Uroviricota</taxon>
        <taxon>Caudoviricetes</taxon>
        <taxon>Casidaviridae</taxon>
        <taxon>Manhattanvirus</taxon>
        <taxon>Manhattanvirus drsierra</taxon>
    </lineage>
</organism>
<name>A0A6G6XK83_9CAUD</name>
<dbReference type="GeneID" id="77954762"/>
<dbReference type="Proteomes" id="UP000501199">
    <property type="component" value="Segment"/>
</dbReference>
<accession>A0A6G6XK83</accession>
<proteinExistence type="predicted"/>
<dbReference type="EMBL" id="MN908689">
    <property type="protein sequence ID" value="QIG58521.1"/>
    <property type="molecule type" value="Genomic_DNA"/>
</dbReference>
<protein>
    <submittedName>
        <fullName evidence="1">DNA binding protein</fullName>
    </submittedName>
</protein>
<reference evidence="2" key="1">
    <citation type="submission" date="2020-01" db="EMBL/GenBank/DDBJ databases">
        <authorList>
            <person name="Broll A.M."/>
            <person name="Firkus N.C."/>
            <person name="Hill J.A."/>
            <person name="Neidermyer S.M."/>
            <person name="Regnier T.M."/>
            <person name="Wang S.P."/>
            <person name="Yang C."/>
            <person name="Yang H.S."/>
            <person name="Bonilla J.A."/>
            <person name="Klyczek K."/>
            <person name="Garlena R.A."/>
            <person name="Russell D.A."/>
            <person name="Pope W.H."/>
            <person name="Jacobs-Sera D."/>
            <person name="Hatfull G.F."/>
        </authorList>
    </citation>
    <scope>NUCLEOTIDE SEQUENCE [LARGE SCALE GENOMIC DNA]</scope>
</reference>
<gene>
    <name evidence="1" type="primary">43</name>
    <name evidence="1" type="ORF">SEA_DRSIERRA_43</name>
</gene>
<keyword evidence="2" id="KW-1185">Reference proteome</keyword>
<evidence type="ECO:0000313" key="1">
    <source>
        <dbReference type="EMBL" id="QIG58521.1"/>
    </source>
</evidence>